<evidence type="ECO:0000259" key="9">
    <source>
        <dbReference type="Pfam" id="PF00549"/>
    </source>
</evidence>
<dbReference type="GO" id="GO:0004776">
    <property type="term" value="F:succinate-CoA ligase (GDP-forming) activity"/>
    <property type="evidence" value="ECO:0007669"/>
    <property type="project" value="TreeGrafter"/>
</dbReference>
<dbReference type="Pfam" id="PF00549">
    <property type="entry name" value="Ligase_CoA"/>
    <property type="match status" value="1"/>
</dbReference>
<proteinExistence type="predicted"/>
<evidence type="ECO:0000256" key="8">
    <source>
        <dbReference type="ARBA" id="ARBA00082254"/>
    </source>
</evidence>
<dbReference type="GO" id="GO:0006104">
    <property type="term" value="P:succinyl-CoA metabolic process"/>
    <property type="evidence" value="ECO:0007669"/>
    <property type="project" value="TreeGrafter"/>
</dbReference>
<dbReference type="GO" id="GO:0046872">
    <property type="term" value="F:metal ion binding"/>
    <property type="evidence" value="ECO:0007669"/>
    <property type="project" value="UniProtKB-KW"/>
</dbReference>
<gene>
    <name evidence="11" type="primary">sucg-1</name>
    <name evidence="11" type="ORF">E2C01_018396</name>
</gene>
<dbReference type="Proteomes" id="UP000324222">
    <property type="component" value="Unassembled WGS sequence"/>
</dbReference>
<sequence length="276" mass="29707">MFPSCREHNGPVLIASPDGGMDIEEVAAKTPDRLLTLPIDIHQGLTDDVAGQVADFLNFTGDLRSKCMQEVKNIWNMFLGVDATQIEINPLIETPQGHVVAVDAKIQFDDNAEFRQKDIFGLEDFSESDPREVDAASHNLTYIGMDGNIGCLVNGAGLAMATMDIIKLYGGSPANFLDLGGGVQEHQVEHALRILTSDKTVKAVFINIFGGIVNTATIASGLIKVYNTTKIEVPLVVRLEGNNVDEAKRILAESGFPIETANDLDEAAKKAVAAIS</sequence>
<evidence type="ECO:0000256" key="3">
    <source>
        <dbReference type="ARBA" id="ARBA00022532"/>
    </source>
</evidence>
<evidence type="ECO:0000256" key="4">
    <source>
        <dbReference type="ARBA" id="ARBA00022598"/>
    </source>
</evidence>
<keyword evidence="5" id="KW-0479">Metal-binding</keyword>
<dbReference type="Gene3D" id="3.30.470.20">
    <property type="entry name" value="ATP-grasp fold, B domain"/>
    <property type="match status" value="1"/>
</dbReference>
<dbReference type="InterPro" id="IPR013650">
    <property type="entry name" value="ATP-grasp_succ-CoA_synth-type"/>
</dbReference>
<dbReference type="FunFam" id="3.30.470.20:FF:000002">
    <property type="entry name" value="Succinate--CoA ligase [ADP-forming] subunit beta"/>
    <property type="match status" value="1"/>
</dbReference>
<feature type="domain" description="ATP-citrate synthase/succinyl-CoA ligase C-terminal" evidence="9">
    <location>
        <begin position="152"/>
        <end position="272"/>
    </location>
</feature>
<dbReference type="AlphaFoldDB" id="A0A5B7DUY3"/>
<dbReference type="InterPro" id="IPR017866">
    <property type="entry name" value="Succ-CoA_synthase_bsu_CS"/>
</dbReference>
<evidence type="ECO:0000256" key="2">
    <source>
        <dbReference type="ARBA" id="ARBA00005064"/>
    </source>
</evidence>
<feature type="domain" description="ATP-grasp fold succinyl-CoA synthetase-type" evidence="10">
    <location>
        <begin position="6"/>
        <end position="92"/>
    </location>
</feature>
<dbReference type="PANTHER" id="PTHR11815">
    <property type="entry name" value="SUCCINYL-COA SYNTHETASE BETA CHAIN"/>
    <property type="match status" value="1"/>
</dbReference>
<dbReference type="PANTHER" id="PTHR11815:SF10">
    <property type="entry name" value="SUCCINATE--COA LIGASE [GDP-FORMING] SUBUNIT BETA, MITOCHONDRIAL"/>
    <property type="match status" value="1"/>
</dbReference>
<evidence type="ECO:0000313" key="11">
    <source>
        <dbReference type="EMBL" id="MPC25290.1"/>
    </source>
</evidence>
<dbReference type="SUPFAM" id="SSF56059">
    <property type="entry name" value="Glutathione synthetase ATP-binding domain-like"/>
    <property type="match status" value="1"/>
</dbReference>
<protein>
    <recommendedName>
        <fullName evidence="8">Succinyl-CoA synthetase beta chain</fullName>
    </recommendedName>
</protein>
<evidence type="ECO:0000313" key="12">
    <source>
        <dbReference type="Proteomes" id="UP000324222"/>
    </source>
</evidence>
<dbReference type="SUPFAM" id="SSF52210">
    <property type="entry name" value="Succinyl-CoA synthetase domains"/>
    <property type="match status" value="1"/>
</dbReference>
<comment type="cofactor">
    <cofactor evidence="1">
        <name>Mg(2+)</name>
        <dbReference type="ChEBI" id="CHEBI:18420"/>
    </cofactor>
</comment>
<dbReference type="GO" id="GO:0006099">
    <property type="term" value="P:tricarboxylic acid cycle"/>
    <property type="evidence" value="ECO:0007669"/>
    <property type="project" value="UniProtKB-UniPathway"/>
</dbReference>
<keyword evidence="4 11" id="KW-0436">Ligase</keyword>
<reference evidence="11 12" key="1">
    <citation type="submission" date="2019-05" db="EMBL/GenBank/DDBJ databases">
        <title>Another draft genome of Portunus trituberculatus and its Hox gene families provides insights of decapod evolution.</title>
        <authorList>
            <person name="Jeong J.-H."/>
            <person name="Song I."/>
            <person name="Kim S."/>
            <person name="Choi T."/>
            <person name="Kim D."/>
            <person name="Ryu S."/>
            <person name="Kim W."/>
        </authorList>
    </citation>
    <scope>NUCLEOTIDE SEQUENCE [LARGE SCALE GENOMIC DNA]</scope>
    <source>
        <tissue evidence="11">Muscle</tissue>
    </source>
</reference>
<keyword evidence="7" id="KW-0460">Magnesium</keyword>
<keyword evidence="6" id="KW-0547">Nucleotide-binding</keyword>
<accession>A0A5B7DUY3</accession>
<evidence type="ECO:0000256" key="6">
    <source>
        <dbReference type="ARBA" id="ARBA00022741"/>
    </source>
</evidence>
<organism evidence="11 12">
    <name type="scientific">Portunus trituberculatus</name>
    <name type="common">Swimming crab</name>
    <name type="synonym">Neptunus trituberculatus</name>
    <dbReference type="NCBI Taxonomy" id="210409"/>
    <lineage>
        <taxon>Eukaryota</taxon>
        <taxon>Metazoa</taxon>
        <taxon>Ecdysozoa</taxon>
        <taxon>Arthropoda</taxon>
        <taxon>Crustacea</taxon>
        <taxon>Multicrustacea</taxon>
        <taxon>Malacostraca</taxon>
        <taxon>Eumalacostraca</taxon>
        <taxon>Eucarida</taxon>
        <taxon>Decapoda</taxon>
        <taxon>Pleocyemata</taxon>
        <taxon>Brachyura</taxon>
        <taxon>Eubrachyura</taxon>
        <taxon>Portunoidea</taxon>
        <taxon>Portunidae</taxon>
        <taxon>Portuninae</taxon>
        <taxon>Portunus</taxon>
    </lineage>
</organism>
<comment type="caution">
    <text evidence="11">The sequence shown here is derived from an EMBL/GenBank/DDBJ whole genome shotgun (WGS) entry which is preliminary data.</text>
</comment>
<dbReference type="UniPathway" id="UPA00223">
    <property type="reaction ID" value="UER00999"/>
</dbReference>
<evidence type="ECO:0000256" key="5">
    <source>
        <dbReference type="ARBA" id="ARBA00022723"/>
    </source>
</evidence>
<dbReference type="InterPro" id="IPR016102">
    <property type="entry name" value="Succinyl-CoA_synth-like"/>
</dbReference>
<name>A0A5B7DUY3_PORTR</name>
<dbReference type="Gene3D" id="3.40.50.261">
    <property type="entry name" value="Succinyl-CoA synthetase domains"/>
    <property type="match status" value="1"/>
</dbReference>
<dbReference type="EMBL" id="VSRR010001442">
    <property type="protein sequence ID" value="MPC25290.1"/>
    <property type="molecule type" value="Genomic_DNA"/>
</dbReference>
<dbReference type="GO" id="GO:0042709">
    <property type="term" value="C:succinate-CoA ligase complex"/>
    <property type="evidence" value="ECO:0007669"/>
    <property type="project" value="TreeGrafter"/>
</dbReference>
<keyword evidence="3" id="KW-0816">Tricarboxylic acid cycle</keyword>
<dbReference type="FunFam" id="3.40.50.261:FF:000001">
    <property type="entry name" value="Succinate--CoA ligase [ADP-forming] subunit beta"/>
    <property type="match status" value="1"/>
</dbReference>
<evidence type="ECO:0000256" key="7">
    <source>
        <dbReference type="ARBA" id="ARBA00022842"/>
    </source>
</evidence>
<dbReference type="OrthoDB" id="1552at2759"/>
<dbReference type="InterPro" id="IPR005811">
    <property type="entry name" value="SUCC_ACL_C"/>
</dbReference>
<dbReference type="PROSITE" id="PS01217">
    <property type="entry name" value="SUCCINYL_COA_LIG_3"/>
    <property type="match status" value="1"/>
</dbReference>
<evidence type="ECO:0000259" key="10">
    <source>
        <dbReference type="Pfam" id="PF08442"/>
    </source>
</evidence>
<comment type="pathway">
    <text evidence="2">Carbohydrate metabolism; tricarboxylic acid cycle; succinate from succinyl-CoA (ligase route): step 1/1.</text>
</comment>
<keyword evidence="12" id="KW-1185">Reference proteome</keyword>
<dbReference type="GO" id="GO:0005739">
    <property type="term" value="C:mitochondrion"/>
    <property type="evidence" value="ECO:0007669"/>
    <property type="project" value="TreeGrafter"/>
</dbReference>
<dbReference type="Pfam" id="PF08442">
    <property type="entry name" value="ATP-grasp_2"/>
    <property type="match status" value="1"/>
</dbReference>
<evidence type="ECO:0000256" key="1">
    <source>
        <dbReference type="ARBA" id="ARBA00001946"/>
    </source>
</evidence>
<dbReference type="GO" id="GO:0000166">
    <property type="term" value="F:nucleotide binding"/>
    <property type="evidence" value="ECO:0007669"/>
    <property type="project" value="UniProtKB-KW"/>
</dbReference>